<reference evidence="1 2" key="1">
    <citation type="submission" date="2015-01" db="EMBL/GenBank/DDBJ databases">
        <title>Evolution of Trichinella species and genotypes.</title>
        <authorList>
            <person name="Korhonen P.K."/>
            <person name="Edoardo P."/>
            <person name="Giuseppe L.R."/>
            <person name="Gasser R.B."/>
        </authorList>
    </citation>
    <scope>NUCLEOTIDE SEQUENCE [LARGE SCALE GENOMIC DNA]</scope>
    <source>
        <strain evidence="1">ISS417</strain>
    </source>
</reference>
<dbReference type="AlphaFoldDB" id="A0A0V0SSH2"/>
<evidence type="ECO:0000313" key="2">
    <source>
        <dbReference type="Proteomes" id="UP000055048"/>
    </source>
</evidence>
<proteinExistence type="predicted"/>
<organism evidence="1 2">
    <name type="scientific">Trichinella murrelli</name>
    <dbReference type="NCBI Taxonomy" id="144512"/>
    <lineage>
        <taxon>Eukaryota</taxon>
        <taxon>Metazoa</taxon>
        <taxon>Ecdysozoa</taxon>
        <taxon>Nematoda</taxon>
        <taxon>Enoplea</taxon>
        <taxon>Dorylaimia</taxon>
        <taxon>Trichinellida</taxon>
        <taxon>Trichinellidae</taxon>
        <taxon>Trichinella</taxon>
    </lineage>
</organism>
<keyword evidence="2" id="KW-1185">Reference proteome</keyword>
<name>A0A0V0SSH2_9BILA</name>
<sequence length="38" mass="4577">MKKGDIRKNLHFINALHYAYFCYELHPNMAAFLSAVWY</sequence>
<comment type="caution">
    <text evidence="1">The sequence shown here is derived from an EMBL/GenBank/DDBJ whole genome shotgun (WGS) entry which is preliminary data.</text>
</comment>
<gene>
    <name evidence="1" type="ORF">T05_847</name>
</gene>
<protein>
    <submittedName>
        <fullName evidence="1">Uncharacterized protein</fullName>
    </submittedName>
</protein>
<dbReference type="EMBL" id="JYDJ01003088">
    <property type="protein sequence ID" value="KRX29666.1"/>
    <property type="molecule type" value="Genomic_DNA"/>
</dbReference>
<dbReference type="Proteomes" id="UP000055048">
    <property type="component" value="Unassembled WGS sequence"/>
</dbReference>
<accession>A0A0V0SSH2</accession>
<evidence type="ECO:0000313" key="1">
    <source>
        <dbReference type="EMBL" id="KRX29666.1"/>
    </source>
</evidence>